<gene>
    <name evidence="1" type="ORF">AYI69_g9520</name>
</gene>
<dbReference type="EMBL" id="LSSM01005686">
    <property type="protein sequence ID" value="OMJ12181.1"/>
    <property type="molecule type" value="Genomic_DNA"/>
</dbReference>
<keyword evidence="2" id="KW-1185">Reference proteome</keyword>
<comment type="caution">
    <text evidence="1">The sequence shown here is derived from an EMBL/GenBank/DDBJ whole genome shotgun (WGS) entry which is preliminary data.</text>
</comment>
<protein>
    <submittedName>
        <fullName evidence="1">Uncharacterized protein</fullName>
    </submittedName>
</protein>
<evidence type="ECO:0000313" key="2">
    <source>
        <dbReference type="Proteomes" id="UP000187429"/>
    </source>
</evidence>
<sequence length="87" mass="10029">MCKLFRCSGHDSEHSWYPETIPHSKQVSFHLDNCSFRYVRFSVARSVNFTVADQSLKDSKDFIFSSSNLLKFRRPGSIATDMSVSFL</sequence>
<name>A0A1R1XC26_9FUNG</name>
<dbReference type="AlphaFoldDB" id="A0A1R1XC26"/>
<evidence type="ECO:0000313" key="1">
    <source>
        <dbReference type="EMBL" id="OMJ12181.1"/>
    </source>
</evidence>
<proteinExistence type="predicted"/>
<dbReference type="Proteomes" id="UP000187429">
    <property type="component" value="Unassembled WGS sequence"/>
</dbReference>
<reference evidence="2" key="1">
    <citation type="submission" date="2017-01" db="EMBL/GenBank/DDBJ databases">
        <authorList>
            <person name="Wang Y."/>
            <person name="White M."/>
            <person name="Kvist S."/>
            <person name="Moncalvo J.-M."/>
        </authorList>
    </citation>
    <scope>NUCLEOTIDE SEQUENCE [LARGE SCALE GENOMIC DNA]</scope>
    <source>
        <strain evidence="2">ID-206-W2</strain>
    </source>
</reference>
<accession>A0A1R1XC26</accession>
<organism evidence="1 2">
    <name type="scientific">Smittium culicis</name>
    <dbReference type="NCBI Taxonomy" id="133412"/>
    <lineage>
        <taxon>Eukaryota</taxon>
        <taxon>Fungi</taxon>
        <taxon>Fungi incertae sedis</taxon>
        <taxon>Zoopagomycota</taxon>
        <taxon>Kickxellomycotina</taxon>
        <taxon>Harpellomycetes</taxon>
        <taxon>Harpellales</taxon>
        <taxon>Legeriomycetaceae</taxon>
        <taxon>Smittium</taxon>
    </lineage>
</organism>